<organism evidence="3 4">
    <name type="scientific">Sanguibacteroides justesenii</name>
    <dbReference type="NCBI Taxonomy" id="1547597"/>
    <lineage>
        <taxon>Bacteria</taxon>
        <taxon>Pseudomonadati</taxon>
        <taxon>Bacteroidota</taxon>
        <taxon>Bacteroidia</taxon>
        <taxon>Bacteroidales</taxon>
        <taxon>Porphyromonadaceae</taxon>
        <taxon>Sanguibacteroides</taxon>
    </lineage>
</organism>
<proteinExistence type="predicted"/>
<dbReference type="Pfam" id="PF13448">
    <property type="entry name" value="DUF4114"/>
    <property type="match status" value="1"/>
</dbReference>
<comment type="caution">
    <text evidence="3">The sequence shown here is derived from an EMBL/GenBank/DDBJ whole genome shotgun (WGS) entry which is preliminary data.</text>
</comment>
<feature type="domain" description="DUF4842" evidence="2">
    <location>
        <begin position="449"/>
        <end position="645"/>
    </location>
</feature>
<dbReference type="Proteomes" id="UP000031980">
    <property type="component" value="Unassembled WGS sequence"/>
</dbReference>
<reference evidence="3 4" key="1">
    <citation type="submission" date="2014-07" db="EMBL/GenBank/DDBJ databases">
        <title>Porphyromonadaceae bacterium OUH 308042 = ATCC BAA-2681 = DSM 28342 draft genome.</title>
        <authorList>
            <person name="Sydenham T.V."/>
            <person name="Hasman H."/>
            <person name="Justensen U.S."/>
        </authorList>
    </citation>
    <scope>NUCLEOTIDE SEQUENCE [LARGE SCALE GENOMIC DNA]</scope>
    <source>
        <strain evidence="3 4">OUH 308042</strain>
    </source>
</reference>
<sequence>MKTKIVSTGIIVFIAILIGCTDKDMSKTPPPGDGNAFDYRTANNITANVNYSVPEGYALAFEAYAEDPIEIVNDEPVKKEGLKTLFKGITDNDGNYSELVQIPASIKEVYLYTDALGVPSVIKYSINGTQVKSKSVSSRTGETDYIYSTRPSELKIVNDGKWNVKGVPNYLGAPKNVSSDGLKMVNSSLGTKSDNVDNYIAESGEANINIVKDGAIIDLVVVHNSGNTVTNTMGYYYYDSQKPPRSVEDIQKIVLFPNATFAPKAGLQLGDNVRLKYWDEATQSWIDQFPKGITIGWFILVGGFNSTSYAISQPDTWKVYAYSNTELNDLQRKHNVIVRDPNTKIRYIGFEDKNFHQADYRDFIFYIEADPSYVEYNDDNIPDGKDLTDSDGDGVPDVDDEFPDDPLLAYTIKYNGTVAFEDIWPYQGDYDMNDVVMEYNTIHYLNARNLIVKVKDVWTLKNNGAQYTNGFAYQYETSSSMIRSMNITSDYTIPTRFSLNSKGLENNQTKATIILFDDAEDVVKTGKDMVFTVETTLGGMKSSELGLPPYNPFIIVESDKQRGREVHLPNHKPTDLMDMSLLHYGHDLSEPAKGLYFISNNYFPFAIHIVGTSFDFPKEGQRIDEAFPQYTRWATSNGTENLEWYKHKK</sequence>
<accession>A0A0C3RFK7</accession>
<dbReference type="AlphaFoldDB" id="A0A0C3RFK7"/>
<dbReference type="InterPro" id="IPR031025">
    <property type="entry name" value="LruC_dom"/>
</dbReference>
<evidence type="ECO:0000313" key="3">
    <source>
        <dbReference type="EMBL" id="KIO45556.1"/>
    </source>
</evidence>
<keyword evidence="4" id="KW-1185">Reference proteome</keyword>
<protein>
    <recommendedName>
        <fullName evidence="5">LruC domain-containing protein</fullName>
    </recommendedName>
</protein>
<dbReference type="PROSITE" id="PS51257">
    <property type="entry name" value="PROKAR_LIPOPROTEIN"/>
    <property type="match status" value="1"/>
</dbReference>
<evidence type="ECO:0000259" key="1">
    <source>
        <dbReference type="Pfam" id="PF13448"/>
    </source>
</evidence>
<feature type="domain" description="DUF4114" evidence="1">
    <location>
        <begin position="289"/>
        <end position="369"/>
    </location>
</feature>
<evidence type="ECO:0000259" key="2">
    <source>
        <dbReference type="Pfam" id="PF16130"/>
    </source>
</evidence>
<evidence type="ECO:0008006" key="5">
    <source>
        <dbReference type="Google" id="ProtNLM"/>
    </source>
</evidence>
<dbReference type="InterPro" id="IPR025193">
    <property type="entry name" value="DUF4114"/>
</dbReference>
<evidence type="ECO:0000313" key="4">
    <source>
        <dbReference type="Proteomes" id="UP000031980"/>
    </source>
</evidence>
<gene>
    <name evidence="3" type="ORF">BA92_03545</name>
</gene>
<dbReference type="NCBIfam" id="TIGR04456">
    <property type="entry name" value="LruC_dom"/>
    <property type="match status" value="1"/>
</dbReference>
<dbReference type="InterPro" id="IPR032295">
    <property type="entry name" value="DUF4842"/>
</dbReference>
<dbReference type="EMBL" id="JPIU01000037">
    <property type="protein sequence ID" value="KIO45556.1"/>
    <property type="molecule type" value="Genomic_DNA"/>
</dbReference>
<dbReference type="RefSeq" id="WP_041504890.1">
    <property type="nucleotide sequence ID" value="NZ_JPIU01000037.1"/>
</dbReference>
<dbReference type="Pfam" id="PF16130">
    <property type="entry name" value="DUF4842"/>
    <property type="match status" value="1"/>
</dbReference>
<name>A0A0C3RFK7_9PORP</name>